<gene>
    <name evidence="1" type="ORF">Tchl_3030</name>
</gene>
<dbReference type="KEGG" id="tcl:Tchl_3030"/>
<evidence type="ECO:0000313" key="1">
    <source>
        <dbReference type="EMBL" id="APR05845.1"/>
    </source>
</evidence>
<dbReference type="Proteomes" id="UP000185739">
    <property type="component" value="Chromosome"/>
</dbReference>
<keyword evidence="2" id="KW-1185">Reference proteome</keyword>
<name>A0A1H5YW98_9RHOO</name>
<dbReference type="AlphaFoldDB" id="A0A1H5YW98"/>
<dbReference type="RefSeq" id="WP_075149145.1">
    <property type="nucleotide sequence ID" value="NZ_CP018839.1"/>
</dbReference>
<organism evidence="1 2">
    <name type="scientific">Thauera chlorobenzoica</name>
    <dbReference type="NCBI Taxonomy" id="96773"/>
    <lineage>
        <taxon>Bacteria</taxon>
        <taxon>Pseudomonadati</taxon>
        <taxon>Pseudomonadota</taxon>
        <taxon>Betaproteobacteria</taxon>
        <taxon>Rhodocyclales</taxon>
        <taxon>Zoogloeaceae</taxon>
        <taxon>Thauera</taxon>
    </lineage>
</organism>
<dbReference type="EMBL" id="CP018839">
    <property type="protein sequence ID" value="APR05845.1"/>
    <property type="molecule type" value="Genomic_DNA"/>
</dbReference>
<evidence type="ECO:0000313" key="2">
    <source>
        <dbReference type="Proteomes" id="UP000185739"/>
    </source>
</evidence>
<accession>A0A1H5YW98</accession>
<proteinExistence type="predicted"/>
<protein>
    <submittedName>
        <fullName evidence="1">Uncharacterized protein</fullName>
    </submittedName>
</protein>
<sequence>MTASTYLTKKSAQGTARRLHGKDYAERFDIEQVAPSAWAIIAKTPAPVVTEKNVRRQSVEGIEHPTKLVWQIADEMHAKDPNCRRRDVMAECDRLGIAFYTARTQYQKWLVARRA</sequence>
<reference evidence="1 2" key="1">
    <citation type="submission" date="2016-12" db="EMBL/GenBank/DDBJ databases">
        <title>Complete genome sequence of Thauera chlorobenzoica, a Betaproteobacterium degrading haloaromatics anaerobically to CO2 and halides.</title>
        <authorList>
            <person name="Goris T."/>
            <person name="Mergelsberg M."/>
            <person name="Boll M."/>
        </authorList>
    </citation>
    <scope>NUCLEOTIDE SEQUENCE [LARGE SCALE GENOMIC DNA]</scope>
    <source>
        <strain evidence="1 2">3CB1</strain>
    </source>
</reference>